<keyword evidence="1" id="KW-0547">Nucleotide-binding</keyword>
<keyword evidence="2" id="KW-0067">ATP-binding</keyword>
<proteinExistence type="predicted"/>
<comment type="caution">
    <text evidence="6">The sequence shown here is derived from an EMBL/GenBank/DDBJ whole genome shotgun (WGS) entry which is preliminary data.</text>
</comment>
<dbReference type="Proteomes" id="UP001596422">
    <property type="component" value="Unassembled WGS sequence"/>
</dbReference>
<dbReference type="InterPro" id="IPR018368">
    <property type="entry name" value="ClpA/B_CS1"/>
</dbReference>
<dbReference type="InterPro" id="IPR041546">
    <property type="entry name" value="ClpA/ClpB_AAA_lid"/>
</dbReference>
<gene>
    <name evidence="6" type="ORF">ACFQDL_11745</name>
</gene>
<evidence type="ECO:0000313" key="6">
    <source>
        <dbReference type="EMBL" id="MFC6670676.1"/>
    </source>
</evidence>
<dbReference type="Gene3D" id="3.40.50.300">
    <property type="entry name" value="P-loop containing nucleotide triphosphate hydrolases"/>
    <property type="match status" value="2"/>
</dbReference>
<feature type="coiled-coil region" evidence="4">
    <location>
        <begin position="226"/>
        <end position="301"/>
    </location>
</feature>
<accession>A0ABW1ZZS2</accession>
<dbReference type="CDD" id="cd00009">
    <property type="entry name" value="AAA"/>
    <property type="match status" value="1"/>
</dbReference>
<evidence type="ECO:0000256" key="4">
    <source>
        <dbReference type="SAM" id="Coils"/>
    </source>
</evidence>
<dbReference type="InterPro" id="IPR003959">
    <property type="entry name" value="ATPase_AAA_core"/>
</dbReference>
<dbReference type="SUPFAM" id="SSF52540">
    <property type="entry name" value="P-loop containing nucleoside triphosphate hydrolases"/>
    <property type="match status" value="1"/>
</dbReference>
<protein>
    <submittedName>
        <fullName evidence="6">AAA family ATPase</fullName>
    </submittedName>
</protein>
<reference evidence="7" key="1">
    <citation type="journal article" date="2019" name="Int. J. Syst. Evol. Microbiol.">
        <title>The Global Catalogue of Microorganisms (GCM) 10K type strain sequencing project: providing services to taxonomists for standard genome sequencing and annotation.</title>
        <authorList>
            <consortium name="The Broad Institute Genomics Platform"/>
            <consortium name="The Broad Institute Genome Sequencing Center for Infectious Disease"/>
            <person name="Wu L."/>
            <person name="Ma J."/>
        </authorList>
    </citation>
    <scope>NUCLEOTIDE SEQUENCE [LARGE SCALE GENOMIC DNA]</scope>
    <source>
        <strain evidence="7">NBRC 111756</strain>
    </source>
</reference>
<feature type="domain" description="AAA+ ATPase" evidence="5">
    <location>
        <begin position="12"/>
        <end position="157"/>
    </location>
</feature>
<keyword evidence="7" id="KW-1185">Reference proteome</keyword>
<evidence type="ECO:0000313" key="7">
    <source>
        <dbReference type="Proteomes" id="UP001596422"/>
    </source>
</evidence>
<evidence type="ECO:0000256" key="2">
    <source>
        <dbReference type="ARBA" id="ARBA00022840"/>
    </source>
</evidence>
<keyword evidence="4" id="KW-0175">Coiled coil</keyword>
<dbReference type="InterPro" id="IPR050130">
    <property type="entry name" value="ClpA_ClpB"/>
</dbReference>
<dbReference type="PANTHER" id="PTHR11638:SF184">
    <property type="entry name" value="ATPASE WITH CHAPERONE ACTIVITY"/>
    <property type="match status" value="1"/>
</dbReference>
<sequence>MRKAIDILCRKRQNNPILVGEPGVGKTAVVEGLALRVVAGEVPAALQGVEIRSLDLGLLQAGASIKGEFENRLKDVINEVKAAPVPIVVFIDEAHTLIGAGGTAGQNDAANLLKPALARGEFRSIAATTWAEYKKYFEKDPALTRRFQVVKVEEPGVEDAIQMLRGVAESLSLHHGVFIREDAIDAAVNLSIRYLPSRQLPDKAISLLDTACARIALTQGAKPEPVEALEQKIRYLQGELAAQETEQAVFSGGDDQIAGLRARIAELEAELETLDRRWSREQALVEQVRELKAALRDAHAEGRSDGDRQRQLLALLDELHGIQQDAPWCTRWSTSRRSPR</sequence>
<evidence type="ECO:0000256" key="1">
    <source>
        <dbReference type="ARBA" id="ARBA00022741"/>
    </source>
</evidence>
<dbReference type="SMART" id="SM00382">
    <property type="entry name" value="AAA"/>
    <property type="match status" value="1"/>
</dbReference>
<name>A0ABW1ZZS2_9GAMM</name>
<dbReference type="Pfam" id="PF17871">
    <property type="entry name" value="AAA_lid_9"/>
    <property type="match status" value="1"/>
</dbReference>
<dbReference type="InterPro" id="IPR027417">
    <property type="entry name" value="P-loop_NTPase"/>
</dbReference>
<keyword evidence="3" id="KW-0143">Chaperone</keyword>
<evidence type="ECO:0000256" key="3">
    <source>
        <dbReference type="ARBA" id="ARBA00023186"/>
    </source>
</evidence>
<dbReference type="InterPro" id="IPR003593">
    <property type="entry name" value="AAA+_ATPase"/>
</dbReference>
<dbReference type="Pfam" id="PF00004">
    <property type="entry name" value="AAA"/>
    <property type="match status" value="1"/>
</dbReference>
<dbReference type="PROSITE" id="PS00870">
    <property type="entry name" value="CLPAB_1"/>
    <property type="match status" value="1"/>
</dbReference>
<dbReference type="EMBL" id="JBHSWE010000001">
    <property type="protein sequence ID" value="MFC6670676.1"/>
    <property type="molecule type" value="Genomic_DNA"/>
</dbReference>
<organism evidence="6 7">
    <name type="scientific">Marinobacterium aestuariivivens</name>
    <dbReference type="NCBI Taxonomy" id="1698799"/>
    <lineage>
        <taxon>Bacteria</taxon>
        <taxon>Pseudomonadati</taxon>
        <taxon>Pseudomonadota</taxon>
        <taxon>Gammaproteobacteria</taxon>
        <taxon>Oceanospirillales</taxon>
        <taxon>Oceanospirillaceae</taxon>
        <taxon>Marinobacterium</taxon>
    </lineage>
</organism>
<dbReference type="PANTHER" id="PTHR11638">
    <property type="entry name" value="ATP-DEPENDENT CLP PROTEASE"/>
    <property type="match status" value="1"/>
</dbReference>
<evidence type="ECO:0000259" key="5">
    <source>
        <dbReference type="SMART" id="SM00382"/>
    </source>
</evidence>
<dbReference type="RefSeq" id="WP_379909177.1">
    <property type="nucleotide sequence ID" value="NZ_JBHSWE010000001.1"/>
</dbReference>